<keyword evidence="2" id="KW-1185">Reference proteome</keyword>
<sequence length="381" mass="43927">MCEPRKGAPRMVVICGDFNAAVGTRQHAQELGIGPQGFGTRNPRGQAVLDFCATSGFSVANTYCKQRSGRKWSWRAPNGKLKREYDLCLVKSPKQVRNVHAMNGFQITSDHRMVKVILVVEKRKRQRYYRPQKQCTDWEKYRRNVEEMNVESLENMNVTGKYEKLCELLADAKQTATTKETRKTRFSSRTLDLFKTRSSLLNNQDPMSQIQLIETSKLLRITIRDDLERSKLKKYEKALANRRVNEPTTTQMMWEILKTDGTLTTNSEELCKAIKAFYEDLYSSTVKTERKSTRNSEIPPEILTSEVEYNLHRMKRRKAPGQDKISCAMLRNAEEVVIPHLKEIYNEIIQTGNLPPLLANSVTTLVFKKESVRHNRVESGV</sequence>
<protein>
    <recommendedName>
        <fullName evidence="3">Endonuclease/exonuclease/phosphatase domain-containing protein</fullName>
    </recommendedName>
</protein>
<name>G0MPL1_CAEBE</name>
<dbReference type="GO" id="GO:0031012">
    <property type="term" value="C:extracellular matrix"/>
    <property type="evidence" value="ECO:0007669"/>
    <property type="project" value="TreeGrafter"/>
</dbReference>
<proteinExistence type="predicted"/>
<gene>
    <name evidence="1" type="ORF">CAEBREN_29695</name>
</gene>
<dbReference type="PANTHER" id="PTHR33395:SF22">
    <property type="entry name" value="REVERSE TRANSCRIPTASE DOMAIN-CONTAINING PROTEIN"/>
    <property type="match status" value="1"/>
</dbReference>
<dbReference type="HOGENOM" id="CLU_726112_0_0_1"/>
<dbReference type="PANTHER" id="PTHR33395">
    <property type="entry name" value="TRANSCRIPTASE, PUTATIVE-RELATED-RELATED"/>
    <property type="match status" value="1"/>
</dbReference>
<reference evidence="2" key="1">
    <citation type="submission" date="2011-07" db="EMBL/GenBank/DDBJ databases">
        <authorList>
            <consortium name="Caenorhabditis brenneri Sequencing and Analysis Consortium"/>
            <person name="Wilson R.K."/>
        </authorList>
    </citation>
    <scope>NUCLEOTIDE SEQUENCE [LARGE SCALE GENOMIC DNA]</scope>
    <source>
        <strain evidence="2">PB2801</strain>
    </source>
</reference>
<dbReference type="InParanoid" id="G0MPL1"/>
<dbReference type="GO" id="GO:0007508">
    <property type="term" value="P:larval heart development"/>
    <property type="evidence" value="ECO:0007669"/>
    <property type="project" value="TreeGrafter"/>
</dbReference>
<dbReference type="eggNOG" id="KOG1075">
    <property type="taxonomic scope" value="Eukaryota"/>
</dbReference>
<accession>G0MPL1</accession>
<dbReference type="Gene3D" id="3.60.10.10">
    <property type="entry name" value="Endonuclease/exonuclease/phosphatase"/>
    <property type="match status" value="1"/>
</dbReference>
<evidence type="ECO:0000313" key="1">
    <source>
        <dbReference type="EMBL" id="EGT39774.1"/>
    </source>
</evidence>
<dbReference type="STRING" id="135651.G0MPL1"/>
<evidence type="ECO:0000313" key="2">
    <source>
        <dbReference type="Proteomes" id="UP000008068"/>
    </source>
</evidence>
<dbReference type="OrthoDB" id="410104at2759"/>
<dbReference type="EMBL" id="GL379805">
    <property type="protein sequence ID" value="EGT39774.1"/>
    <property type="molecule type" value="Genomic_DNA"/>
</dbReference>
<dbReference type="InterPro" id="IPR036691">
    <property type="entry name" value="Endo/exonu/phosph_ase_sf"/>
</dbReference>
<dbReference type="AlphaFoldDB" id="G0MPL1"/>
<dbReference type="Proteomes" id="UP000008068">
    <property type="component" value="Unassembled WGS sequence"/>
</dbReference>
<organism evidence="2">
    <name type="scientific">Caenorhabditis brenneri</name>
    <name type="common">Nematode worm</name>
    <dbReference type="NCBI Taxonomy" id="135651"/>
    <lineage>
        <taxon>Eukaryota</taxon>
        <taxon>Metazoa</taxon>
        <taxon>Ecdysozoa</taxon>
        <taxon>Nematoda</taxon>
        <taxon>Chromadorea</taxon>
        <taxon>Rhabditida</taxon>
        <taxon>Rhabditina</taxon>
        <taxon>Rhabditomorpha</taxon>
        <taxon>Rhabditoidea</taxon>
        <taxon>Rhabditidae</taxon>
        <taxon>Peloderinae</taxon>
        <taxon>Caenorhabditis</taxon>
    </lineage>
</organism>
<evidence type="ECO:0008006" key="3">
    <source>
        <dbReference type="Google" id="ProtNLM"/>
    </source>
</evidence>
<dbReference type="GO" id="GO:0061343">
    <property type="term" value="P:cell adhesion involved in heart morphogenesis"/>
    <property type="evidence" value="ECO:0007669"/>
    <property type="project" value="TreeGrafter"/>
</dbReference>
<dbReference type="SUPFAM" id="SSF56219">
    <property type="entry name" value="DNase I-like"/>
    <property type="match status" value="1"/>
</dbReference>